<organism evidence="3 4">
    <name type="scientific">Rarispira pelagica</name>
    <dbReference type="NCBI Taxonomy" id="3141764"/>
    <lineage>
        <taxon>Bacteria</taxon>
        <taxon>Pseudomonadati</taxon>
        <taxon>Spirochaetota</taxon>
        <taxon>Spirochaetia</taxon>
        <taxon>Winmispirales</taxon>
        <taxon>Winmispiraceae</taxon>
        <taxon>Rarispira</taxon>
    </lineage>
</organism>
<protein>
    <submittedName>
        <fullName evidence="3">DUF5668 domain-containing protein</fullName>
    </submittedName>
</protein>
<proteinExistence type="predicted"/>
<feature type="transmembrane region" description="Helical" evidence="1">
    <location>
        <begin position="87"/>
        <end position="106"/>
    </location>
</feature>
<keyword evidence="1" id="KW-0812">Transmembrane</keyword>
<feature type="transmembrane region" description="Helical" evidence="1">
    <location>
        <begin position="147"/>
        <end position="167"/>
    </location>
</feature>
<name>A0ABU9UF52_9SPIR</name>
<evidence type="ECO:0000256" key="1">
    <source>
        <dbReference type="SAM" id="Phobius"/>
    </source>
</evidence>
<feature type="transmembrane region" description="Helical" evidence="1">
    <location>
        <begin position="7"/>
        <end position="28"/>
    </location>
</feature>
<evidence type="ECO:0000313" key="3">
    <source>
        <dbReference type="EMBL" id="MEM5948797.1"/>
    </source>
</evidence>
<reference evidence="3 4" key="1">
    <citation type="submission" date="2024-03" db="EMBL/GenBank/DDBJ databases">
        <title>Ignisphaera cupida sp. nov., a hyperthermophilic hydrolytic archaeon from a hot spring of Kamchatka, and proposal of Ignisphaeraceae fam. nov.</title>
        <authorList>
            <person name="Podosokorskaya O.A."/>
            <person name="Elcheninov A.G."/>
            <person name="Maltseva A.I."/>
            <person name="Zayulina K.S."/>
            <person name="Novikov A."/>
            <person name="Merkel A.Y."/>
        </authorList>
    </citation>
    <scope>NUCLEOTIDE SEQUENCE [LARGE SCALE GENOMIC DNA]</scope>
    <source>
        <strain evidence="3 4">38H-sp</strain>
    </source>
</reference>
<dbReference type="Proteomes" id="UP001466331">
    <property type="component" value="Unassembled WGS sequence"/>
</dbReference>
<sequence length="177" mass="20099">MLNRRLGVAGLVFTIIGVVLLLRTTGIVVSMTHLWPSLLIILGISSILFKFFFVKSRKISIALGIVLCFWGVMLILSNVIGPSLSLGRIWPIFPMGVGIVLFFYGYGRKPSRYYSFSIPGIAIFFMSVFFMLFSLDVIKDDFKLFVIRWWPVLFITLGISLFVLSVFDRGDKRPDDK</sequence>
<keyword evidence="4" id="KW-1185">Reference proteome</keyword>
<feature type="domain" description="LiaI-LiaF-like transmembrane region" evidence="2">
    <location>
        <begin position="8"/>
        <end position="46"/>
    </location>
</feature>
<evidence type="ECO:0000313" key="4">
    <source>
        <dbReference type="Proteomes" id="UP001466331"/>
    </source>
</evidence>
<dbReference type="Pfam" id="PF18917">
    <property type="entry name" value="LiaI-LiaF-like_TM1"/>
    <property type="match status" value="1"/>
</dbReference>
<keyword evidence="1" id="KW-0472">Membrane</keyword>
<dbReference type="EMBL" id="JBCHKQ010000005">
    <property type="protein sequence ID" value="MEM5948797.1"/>
    <property type="molecule type" value="Genomic_DNA"/>
</dbReference>
<dbReference type="InterPro" id="IPR043726">
    <property type="entry name" value="LiaI-LiaF-like_TM1"/>
</dbReference>
<accession>A0ABU9UF52</accession>
<comment type="caution">
    <text evidence="3">The sequence shown here is derived from an EMBL/GenBank/DDBJ whole genome shotgun (WGS) entry which is preliminary data.</text>
</comment>
<dbReference type="RefSeq" id="WP_420070247.1">
    <property type="nucleotide sequence ID" value="NZ_JBCHKQ010000005.1"/>
</dbReference>
<feature type="transmembrane region" description="Helical" evidence="1">
    <location>
        <begin position="113"/>
        <end position="135"/>
    </location>
</feature>
<gene>
    <name evidence="3" type="ORF">WKV44_09625</name>
</gene>
<keyword evidence="1" id="KW-1133">Transmembrane helix</keyword>
<feature type="transmembrane region" description="Helical" evidence="1">
    <location>
        <begin position="34"/>
        <end position="54"/>
    </location>
</feature>
<evidence type="ECO:0000259" key="2">
    <source>
        <dbReference type="Pfam" id="PF18917"/>
    </source>
</evidence>
<feature type="transmembrane region" description="Helical" evidence="1">
    <location>
        <begin position="61"/>
        <end position="81"/>
    </location>
</feature>